<proteinExistence type="predicted"/>
<dbReference type="InParanoid" id="A0A068UTF6"/>
<keyword evidence="5" id="KW-0539">Nucleus</keyword>
<dbReference type="PROSITE" id="PS50863">
    <property type="entry name" value="B3"/>
    <property type="match status" value="2"/>
</dbReference>
<evidence type="ECO:0000313" key="9">
    <source>
        <dbReference type="Proteomes" id="UP000295252"/>
    </source>
</evidence>
<feature type="compositionally biased region" description="Basic and acidic residues" evidence="6">
    <location>
        <begin position="151"/>
        <end position="160"/>
    </location>
</feature>
<name>A0A068UTF6_COFCA</name>
<reference evidence="9" key="1">
    <citation type="journal article" date="2014" name="Science">
        <title>The coffee genome provides insight into the convergent evolution of caffeine biosynthesis.</title>
        <authorList>
            <person name="Denoeud F."/>
            <person name="Carretero-Paulet L."/>
            <person name="Dereeper A."/>
            <person name="Droc G."/>
            <person name="Guyot R."/>
            <person name="Pietrella M."/>
            <person name="Zheng C."/>
            <person name="Alberti A."/>
            <person name="Anthony F."/>
            <person name="Aprea G."/>
            <person name="Aury J.M."/>
            <person name="Bento P."/>
            <person name="Bernard M."/>
            <person name="Bocs S."/>
            <person name="Campa C."/>
            <person name="Cenci A."/>
            <person name="Combes M.C."/>
            <person name="Crouzillat D."/>
            <person name="Da Silva C."/>
            <person name="Daddiego L."/>
            <person name="De Bellis F."/>
            <person name="Dussert S."/>
            <person name="Garsmeur O."/>
            <person name="Gayraud T."/>
            <person name="Guignon V."/>
            <person name="Jahn K."/>
            <person name="Jamilloux V."/>
            <person name="Joet T."/>
            <person name="Labadie K."/>
            <person name="Lan T."/>
            <person name="Leclercq J."/>
            <person name="Lepelley M."/>
            <person name="Leroy T."/>
            <person name="Li L.T."/>
            <person name="Librado P."/>
            <person name="Lopez L."/>
            <person name="Munoz A."/>
            <person name="Noel B."/>
            <person name="Pallavicini A."/>
            <person name="Perrotta G."/>
            <person name="Poncet V."/>
            <person name="Pot D."/>
            <person name="Priyono X."/>
            <person name="Rigoreau M."/>
            <person name="Rouard M."/>
            <person name="Rozas J."/>
            <person name="Tranchant-Dubreuil C."/>
            <person name="VanBuren R."/>
            <person name="Zhang Q."/>
            <person name="Andrade A.C."/>
            <person name="Argout X."/>
            <person name="Bertrand B."/>
            <person name="de Kochko A."/>
            <person name="Graziosi G."/>
            <person name="Henry R.J."/>
            <person name="Jayarama X."/>
            <person name="Ming R."/>
            <person name="Nagai C."/>
            <person name="Rounsley S."/>
            <person name="Sankoff D."/>
            <person name="Giuliano G."/>
            <person name="Albert V.A."/>
            <person name="Wincker P."/>
            <person name="Lashermes P."/>
        </authorList>
    </citation>
    <scope>NUCLEOTIDE SEQUENCE [LARGE SCALE GENOMIC DNA]</scope>
    <source>
        <strain evidence="9">cv. DH200-94</strain>
    </source>
</reference>
<evidence type="ECO:0000256" key="5">
    <source>
        <dbReference type="ARBA" id="ARBA00023242"/>
    </source>
</evidence>
<accession>A0A068UTF6</accession>
<dbReference type="InterPro" id="IPR015300">
    <property type="entry name" value="DNA-bd_pseudobarrel_sf"/>
</dbReference>
<dbReference type="GO" id="GO:0005634">
    <property type="term" value="C:nucleus"/>
    <property type="evidence" value="ECO:0007669"/>
    <property type="project" value="UniProtKB-SubCell"/>
</dbReference>
<dbReference type="OMA" id="WHARYRI"/>
<dbReference type="Gene3D" id="2.40.330.10">
    <property type="entry name" value="DNA-binding pseudobarrel domain"/>
    <property type="match status" value="2"/>
</dbReference>
<feature type="region of interest" description="Disordered" evidence="6">
    <location>
        <begin position="131"/>
        <end position="160"/>
    </location>
</feature>
<keyword evidence="3" id="KW-0238">DNA-binding</keyword>
<dbReference type="Proteomes" id="UP000295252">
    <property type="component" value="Chromosome IX"/>
</dbReference>
<dbReference type="STRING" id="49390.A0A068UTF6"/>
<dbReference type="Gramene" id="CDP11592">
    <property type="protein sequence ID" value="CDP11592"/>
    <property type="gene ID" value="GSCOC_T00033937001"/>
</dbReference>
<dbReference type="InterPro" id="IPR050655">
    <property type="entry name" value="Plant_B3_domain"/>
</dbReference>
<evidence type="ECO:0000256" key="6">
    <source>
        <dbReference type="SAM" id="MobiDB-lite"/>
    </source>
</evidence>
<dbReference type="Pfam" id="PF02362">
    <property type="entry name" value="B3"/>
    <property type="match status" value="2"/>
</dbReference>
<evidence type="ECO:0000256" key="2">
    <source>
        <dbReference type="ARBA" id="ARBA00023015"/>
    </source>
</evidence>
<dbReference type="InterPro" id="IPR003340">
    <property type="entry name" value="B3_DNA-bd"/>
</dbReference>
<dbReference type="CDD" id="cd10017">
    <property type="entry name" value="B3_DNA"/>
    <property type="match status" value="2"/>
</dbReference>
<evidence type="ECO:0000256" key="3">
    <source>
        <dbReference type="ARBA" id="ARBA00023125"/>
    </source>
</evidence>
<dbReference type="PhylomeDB" id="A0A068UTF6"/>
<comment type="subcellular location">
    <subcellularLocation>
        <location evidence="1">Nucleus</location>
    </subcellularLocation>
</comment>
<keyword evidence="4" id="KW-0804">Transcription</keyword>
<keyword evidence="2" id="KW-0805">Transcription regulation</keyword>
<evidence type="ECO:0000256" key="1">
    <source>
        <dbReference type="ARBA" id="ARBA00004123"/>
    </source>
</evidence>
<dbReference type="SMART" id="SM01019">
    <property type="entry name" value="B3"/>
    <property type="match status" value="2"/>
</dbReference>
<evidence type="ECO:0000256" key="4">
    <source>
        <dbReference type="ARBA" id="ARBA00023163"/>
    </source>
</evidence>
<feature type="domain" description="TF-B3" evidence="7">
    <location>
        <begin position="23"/>
        <end position="116"/>
    </location>
</feature>
<protein>
    <recommendedName>
        <fullName evidence="7">TF-B3 domain-containing protein</fullName>
    </recommendedName>
</protein>
<dbReference type="PANTHER" id="PTHR31920:SF108">
    <property type="entry name" value="B3 DOMAIN-CONTAINING TRANSCRIPTION FACTOR VRN1-LIKE"/>
    <property type="match status" value="1"/>
</dbReference>
<sequence length="353" mass="40458">METNQRCNKRSYHQTLNHQAKKSPHFFKVVFSPVDQGIKIPTAFMRKYGDSLEKVVWLKVPNGASWPVDLLQTDAGTWLDKGWKDFAEYYSIEQCYFVVFRYDEKSLFNVIIFDLTASEIEYPLEATQDSGVIHGNEGRLPRRRRPSPMRNSDEMQKASDDDSIEILEEIPAAACHAKQGGKSARIGEEKASACIKKDNVEKLDANVNPSQRATTKESFKTTLSTQSSNPKIKTVLDKDKFSSYQRAEAFTSENPFFIRFMQPSYVTSRCALSLRLSFALKHLTKDKYCNLDLRVSEGTKTWPVMCFIYANNAKITQGWEKFVLDNNLVVGDVCVFELIRGSRTFIITIYRRN</sequence>
<evidence type="ECO:0000259" key="7">
    <source>
        <dbReference type="PROSITE" id="PS50863"/>
    </source>
</evidence>
<organism evidence="8 9">
    <name type="scientific">Coffea canephora</name>
    <name type="common">Robusta coffee</name>
    <dbReference type="NCBI Taxonomy" id="49390"/>
    <lineage>
        <taxon>Eukaryota</taxon>
        <taxon>Viridiplantae</taxon>
        <taxon>Streptophyta</taxon>
        <taxon>Embryophyta</taxon>
        <taxon>Tracheophyta</taxon>
        <taxon>Spermatophyta</taxon>
        <taxon>Magnoliopsida</taxon>
        <taxon>eudicotyledons</taxon>
        <taxon>Gunneridae</taxon>
        <taxon>Pentapetalae</taxon>
        <taxon>asterids</taxon>
        <taxon>lamiids</taxon>
        <taxon>Gentianales</taxon>
        <taxon>Rubiaceae</taxon>
        <taxon>Ixoroideae</taxon>
        <taxon>Gardenieae complex</taxon>
        <taxon>Bertiereae - Coffeeae clade</taxon>
        <taxon>Coffeeae</taxon>
        <taxon>Coffea</taxon>
    </lineage>
</organism>
<dbReference type="OrthoDB" id="623918at2759"/>
<dbReference type="FunCoup" id="A0A068UTF6">
    <property type="interactions" value="2732"/>
</dbReference>
<dbReference type="PANTHER" id="PTHR31920">
    <property type="entry name" value="B3 DOMAIN-CONTAINING"/>
    <property type="match status" value="1"/>
</dbReference>
<dbReference type="EMBL" id="HG739140">
    <property type="protein sequence ID" value="CDP11592.1"/>
    <property type="molecule type" value="Genomic_DNA"/>
</dbReference>
<keyword evidence="9" id="KW-1185">Reference proteome</keyword>
<feature type="domain" description="TF-B3" evidence="7">
    <location>
        <begin position="257"/>
        <end position="353"/>
    </location>
</feature>
<gene>
    <name evidence="8" type="ORF">GSCOC_T00033937001</name>
</gene>
<dbReference type="SUPFAM" id="SSF101936">
    <property type="entry name" value="DNA-binding pseudobarrel domain"/>
    <property type="match status" value="2"/>
</dbReference>
<dbReference type="GO" id="GO:0003677">
    <property type="term" value="F:DNA binding"/>
    <property type="evidence" value="ECO:0007669"/>
    <property type="project" value="UniProtKB-KW"/>
</dbReference>
<dbReference type="AlphaFoldDB" id="A0A068UTF6"/>
<evidence type="ECO:0000313" key="8">
    <source>
        <dbReference type="EMBL" id="CDP11592.1"/>
    </source>
</evidence>